<evidence type="ECO:0000313" key="3">
    <source>
        <dbReference type="Proteomes" id="UP001311799"/>
    </source>
</evidence>
<accession>A0AAV9XWF1</accession>
<dbReference type="AlphaFoldDB" id="A0AAV9XWF1"/>
<feature type="signal peptide" evidence="1">
    <location>
        <begin position="1"/>
        <end position="26"/>
    </location>
</feature>
<evidence type="ECO:0000256" key="1">
    <source>
        <dbReference type="SAM" id="SignalP"/>
    </source>
</evidence>
<dbReference type="Proteomes" id="UP001311799">
    <property type="component" value="Unassembled WGS sequence"/>
</dbReference>
<organism evidence="2 3">
    <name type="scientific">Cryptosporidium xiaoi</name>
    <dbReference type="NCBI Taxonomy" id="659607"/>
    <lineage>
        <taxon>Eukaryota</taxon>
        <taxon>Sar</taxon>
        <taxon>Alveolata</taxon>
        <taxon>Apicomplexa</taxon>
        <taxon>Conoidasida</taxon>
        <taxon>Coccidia</taxon>
        <taxon>Eucoccidiorida</taxon>
        <taxon>Eimeriorina</taxon>
        <taxon>Cryptosporidiidae</taxon>
        <taxon>Cryptosporidium</taxon>
    </lineage>
</organism>
<keyword evidence="1" id="KW-0732">Signal</keyword>
<sequence>MKFILCAHNFILNATILALIVCIIEAKQGFNLQNKVIDPQFDKIHVMFNLGVNNYFSDSIILQSNLLISPIMRKTNPALSELSFEYSNESIRGRHSSSFKLEPSDKILDRLFDPQGVLKHSSGILRYGFFNALFSLLNEQIKNNMGLKYVIHPALLNNSLSSLDCVNLLKNSNKQFNMGVLSRINVGVFKIVCDRVMSSESILEMSLWKNEIIDILKSIKEFISLVEKYIYIQKKKNMEVKSLVVPKVAVTGTEIKQRYIQIVSQIERIKRKEPVLFGSLIFTKNMAIKISTQYTSNGDKLVLKCIEIIKQNNPALMREKYQEGVIKQICKVTMGN</sequence>
<protein>
    <submittedName>
        <fullName evidence="2">Uncharacterized protein</fullName>
    </submittedName>
</protein>
<proteinExistence type="predicted"/>
<keyword evidence="3" id="KW-1185">Reference proteome</keyword>
<reference evidence="2 3" key="1">
    <citation type="submission" date="2023-10" db="EMBL/GenBank/DDBJ databases">
        <title>Comparative genomics analysis reveals potential genetic determinants of host preference in Cryptosporidium xiaoi.</title>
        <authorList>
            <person name="Xiao L."/>
            <person name="Li J."/>
        </authorList>
    </citation>
    <scope>NUCLEOTIDE SEQUENCE [LARGE SCALE GENOMIC DNA]</scope>
    <source>
        <strain evidence="2 3">52996</strain>
    </source>
</reference>
<feature type="chain" id="PRO_5043395978" evidence="1">
    <location>
        <begin position="27"/>
        <end position="336"/>
    </location>
</feature>
<gene>
    <name evidence="2" type="ORF">RS030_2212</name>
</gene>
<name>A0AAV9XWF1_9CRYT</name>
<evidence type="ECO:0000313" key="2">
    <source>
        <dbReference type="EMBL" id="KAK6588838.1"/>
    </source>
</evidence>
<comment type="caution">
    <text evidence="2">The sequence shown here is derived from an EMBL/GenBank/DDBJ whole genome shotgun (WGS) entry which is preliminary data.</text>
</comment>
<dbReference type="EMBL" id="JAWDEY010000022">
    <property type="protein sequence ID" value="KAK6588838.1"/>
    <property type="molecule type" value="Genomic_DNA"/>
</dbReference>